<name>A0A5C5YRH7_9BACT</name>
<organism evidence="2 3">
    <name type="scientific">Posidoniimonas polymericola</name>
    <dbReference type="NCBI Taxonomy" id="2528002"/>
    <lineage>
        <taxon>Bacteria</taxon>
        <taxon>Pseudomonadati</taxon>
        <taxon>Planctomycetota</taxon>
        <taxon>Planctomycetia</taxon>
        <taxon>Pirellulales</taxon>
        <taxon>Lacipirellulaceae</taxon>
        <taxon>Posidoniimonas</taxon>
    </lineage>
</organism>
<dbReference type="GO" id="GO:0016779">
    <property type="term" value="F:nucleotidyltransferase activity"/>
    <property type="evidence" value="ECO:0007669"/>
    <property type="project" value="UniProtKB-ARBA"/>
</dbReference>
<feature type="domain" description="MobA-like NTP transferase" evidence="1">
    <location>
        <begin position="28"/>
        <end position="83"/>
    </location>
</feature>
<evidence type="ECO:0000259" key="1">
    <source>
        <dbReference type="Pfam" id="PF12804"/>
    </source>
</evidence>
<dbReference type="Pfam" id="PF12804">
    <property type="entry name" value="NTP_transf_3"/>
    <property type="match status" value="1"/>
</dbReference>
<dbReference type="EMBL" id="SJPO01000004">
    <property type="protein sequence ID" value="TWT77448.1"/>
    <property type="molecule type" value="Genomic_DNA"/>
</dbReference>
<evidence type="ECO:0000313" key="2">
    <source>
        <dbReference type="EMBL" id="TWT77448.1"/>
    </source>
</evidence>
<keyword evidence="2" id="KW-0808">Transferase</keyword>
<dbReference type="InterPro" id="IPR029044">
    <property type="entry name" value="Nucleotide-diphossugar_trans"/>
</dbReference>
<keyword evidence="3" id="KW-1185">Reference proteome</keyword>
<evidence type="ECO:0000313" key="3">
    <source>
        <dbReference type="Proteomes" id="UP000318478"/>
    </source>
</evidence>
<comment type="caution">
    <text evidence="2">The sequence shown here is derived from an EMBL/GenBank/DDBJ whole genome shotgun (WGS) entry which is preliminary data.</text>
</comment>
<dbReference type="Gene3D" id="3.90.550.10">
    <property type="entry name" value="Spore Coat Polysaccharide Biosynthesis Protein SpsA, Chain A"/>
    <property type="match status" value="1"/>
</dbReference>
<sequence length="324" mass="35336">MWARSPYEKPIKQRSGSVASNPDGPVLLIMAAGAARRYGGLKQLAPVGPGGEAIMEYSIHDALAGGFGKVVLVVRREFEQQFRDKFVDRASAAAPIDFAYQELESSVPERHLPVDRPKPWGTGHAVLCAKDLIDRPFAVINADDFYGPTALAKMGGFLTGVSNTQPMTGAMIGYQLRNTLSDHGTVSRGVCEVNPDGTLATIVERHSIARAGDDAVMEALEGQAVTLSGDAIVSMNLWGYPAAVFGELEERFHAFLDSPRGETQEYEIPTVTRQMMDDHLMSVRVFETDELWCGMTYQEDLPIAQERIAKLVEGGEYPSTLWGA</sequence>
<dbReference type="Proteomes" id="UP000318478">
    <property type="component" value="Unassembled WGS sequence"/>
</dbReference>
<dbReference type="InterPro" id="IPR025877">
    <property type="entry name" value="MobA-like_NTP_Trfase"/>
</dbReference>
<dbReference type="SUPFAM" id="SSF53448">
    <property type="entry name" value="Nucleotide-diphospho-sugar transferases"/>
    <property type="match status" value="1"/>
</dbReference>
<dbReference type="AlphaFoldDB" id="A0A5C5YRH7"/>
<reference evidence="2 3" key="1">
    <citation type="submission" date="2019-02" db="EMBL/GenBank/DDBJ databases">
        <title>Deep-cultivation of Planctomycetes and their phenomic and genomic characterization uncovers novel biology.</title>
        <authorList>
            <person name="Wiegand S."/>
            <person name="Jogler M."/>
            <person name="Boedeker C."/>
            <person name="Pinto D."/>
            <person name="Vollmers J."/>
            <person name="Rivas-Marin E."/>
            <person name="Kohn T."/>
            <person name="Peeters S.H."/>
            <person name="Heuer A."/>
            <person name="Rast P."/>
            <person name="Oberbeckmann S."/>
            <person name="Bunk B."/>
            <person name="Jeske O."/>
            <person name="Meyerdierks A."/>
            <person name="Storesund J.E."/>
            <person name="Kallscheuer N."/>
            <person name="Luecker S."/>
            <person name="Lage O.M."/>
            <person name="Pohl T."/>
            <person name="Merkel B.J."/>
            <person name="Hornburger P."/>
            <person name="Mueller R.-W."/>
            <person name="Bruemmer F."/>
            <person name="Labrenz M."/>
            <person name="Spormann A.M."/>
            <person name="Op Den Camp H."/>
            <person name="Overmann J."/>
            <person name="Amann R."/>
            <person name="Jetten M.S.M."/>
            <person name="Mascher T."/>
            <person name="Medema M.H."/>
            <person name="Devos D.P."/>
            <person name="Kaster A.-K."/>
            <person name="Ovreas L."/>
            <person name="Rohde M."/>
            <person name="Galperin M.Y."/>
            <person name="Jogler C."/>
        </authorList>
    </citation>
    <scope>NUCLEOTIDE SEQUENCE [LARGE SCALE GENOMIC DNA]</scope>
    <source>
        <strain evidence="2 3">Pla123a</strain>
    </source>
</reference>
<dbReference type="OrthoDB" id="9779926at2"/>
<protein>
    <submittedName>
        <fullName evidence="2">MobA-like NTP transferase domain protein</fullName>
    </submittedName>
</protein>
<dbReference type="RefSeq" id="WP_146586598.1">
    <property type="nucleotide sequence ID" value="NZ_SJPO01000004.1"/>
</dbReference>
<accession>A0A5C5YRH7</accession>
<proteinExistence type="predicted"/>
<gene>
    <name evidence="2" type="ORF">Pla123a_21090</name>
</gene>